<protein>
    <recommendedName>
        <fullName evidence="5">Secreted protein</fullName>
    </recommendedName>
</protein>
<keyword evidence="4" id="KW-1185">Reference proteome</keyword>
<dbReference type="AlphaFoldDB" id="A0AA39Y5X8"/>
<organism evidence="3 4">
    <name type="scientific">Cercophora newfieldiana</name>
    <dbReference type="NCBI Taxonomy" id="92897"/>
    <lineage>
        <taxon>Eukaryota</taxon>
        <taxon>Fungi</taxon>
        <taxon>Dikarya</taxon>
        <taxon>Ascomycota</taxon>
        <taxon>Pezizomycotina</taxon>
        <taxon>Sordariomycetes</taxon>
        <taxon>Sordariomycetidae</taxon>
        <taxon>Sordariales</taxon>
        <taxon>Lasiosphaeriaceae</taxon>
        <taxon>Cercophora</taxon>
    </lineage>
</organism>
<feature type="region of interest" description="Disordered" evidence="1">
    <location>
        <begin position="130"/>
        <end position="150"/>
    </location>
</feature>
<keyword evidence="2" id="KW-0732">Signal</keyword>
<proteinExistence type="predicted"/>
<evidence type="ECO:0000313" key="3">
    <source>
        <dbReference type="EMBL" id="KAK0646634.1"/>
    </source>
</evidence>
<feature type="chain" id="PRO_5041208287" description="Secreted protein" evidence="2">
    <location>
        <begin position="22"/>
        <end position="150"/>
    </location>
</feature>
<reference evidence="3" key="1">
    <citation type="submission" date="2023-06" db="EMBL/GenBank/DDBJ databases">
        <title>Genome-scale phylogeny and comparative genomics of the fungal order Sordariales.</title>
        <authorList>
            <consortium name="Lawrence Berkeley National Laboratory"/>
            <person name="Hensen N."/>
            <person name="Bonometti L."/>
            <person name="Westerberg I."/>
            <person name="Brannstrom I.O."/>
            <person name="Guillou S."/>
            <person name="Cros-Aarteil S."/>
            <person name="Calhoun S."/>
            <person name="Haridas S."/>
            <person name="Kuo A."/>
            <person name="Mondo S."/>
            <person name="Pangilinan J."/>
            <person name="Riley R."/>
            <person name="Labutti K."/>
            <person name="Andreopoulos B."/>
            <person name="Lipzen A."/>
            <person name="Chen C."/>
            <person name="Yanf M."/>
            <person name="Daum C."/>
            <person name="Ng V."/>
            <person name="Clum A."/>
            <person name="Steindorff A."/>
            <person name="Ohm R."/>
            <person name="Martin F."/>
            <person name="Silar P."/>
            <person name="Natvig D."/>
            <person name="Lalanne C."/>
            <person name="Gautier V."/>
            <person name="Ament-Velasquez S.L."/>
            <person name="Kruys A."/>
            <person name="Hutchinson M.I."/>
            <person name="Powell A.J."/>
            <person name="Barry K."/>
            <person name="Miller A.N."/>
            <person name="Grigoriev I.V."/>
            <person name="Debuchy R."/>
            <person name="Gladieux P."/>
            <person name="Thoren M.H."/>
            <person name="Johannesson H."/>
        </authorList>
    </citation>
    <scope>NUCLEOTIDE SEQUENCE</scope>
    <source>
        <strain evidence="3">SMH2532-1</strain>
    </source>
</reference>
<gene>
    <name evidence="3" type="ORF">B0T16DRAFT_413915</name>
</gene>
<evidence type="ECO:0008006" key="5">
    <source>
        <dbReference type="Google" id="ProtNLM"/>
    </source>
</evidence>
<sequence length="150" mass="16833">MEASRATNIWSLLLPFKAALACRRDPGIPPKYLSKVSRFPCYSLVAMIYRHRYHPLFLSPTRCQRHCVFASTPVHMRPNPFGRHTAPPRGERERHCKRFSEASTTGMASSSHFPSPIRTHSGACVCKTSSQSGLSYQGPTLPPHKLKSNI</sequence>
<dbReference type="Proteomes" id="UP001174936">
    <property type="component" value="Unassembled WGS sequence"/>
</dbReference>
<feature type="signal peptide" evidence="2">
    <location>
        <begin position="1"/>
        <end position="21"/>
    </location>
</feature>
<accession>A0AA39Y5X8</accession>
<comment type="caution">
    <text evidence="3">The sequence shown here is derived from an EMBL/GenBank/DDBJ whole genome shotgun (WGS) entry which is preliminary data.</text>
</comment>
<dbReference type="EMBL" id="JAULSV010000004">
    <property type="protein sequence ID" value="KAK0646634.1"/>
    <property type="molecule type" value="Genomic_DNA"/>
</dbReference>
<evidence type="ECO:0000256" key="2">
    <source>
        <dbReference type="SAM" id="SignalP"/>
    </source>
</evidence>
<evidence type="ECO:0000313" key="4">
    <source>
        <dbReference type="Proteomes" id="UP001174936"/>
    </source>
</evidence>
<name>A0AA39Y5X8_9PEZI</name>
<evidence type="ECO:0000256" key="1">
    <source>
        <dbReference type="SAM" id="MobiDB-lite"/>
    </source>
</evidence>